<dbReference type="RefSeq" id="WP_162666694.1">
    <property type="nucleotide sequence ID" value="NZ_LR593886.1"/>
</dbReference>
<evidence type="ECO:0000313" key="2">
    <source>
        <dbReference type="EMBL" id="VTR91743.1"/>
    </source>
</evidence>
<proteinExistence type="predicted"/>
<feature type="transmembrane region" description="Helical" evidence="1">
    <location>
        <begin position="117"/>
        <end position="142"/>
    </location>
</feature>
<protein>
    <submittedName>
        <fullName evidence="2">Uncharacterized protein</fullName>
    </submittedName>
</protein>
<keyword evidence="3" id="KW-1185">Reference proteome</keyword>
<organism evidence="2 3">
    <name type="scientific">Gemmata massiliana</name>
    <dbReference type="NCBI Taxonomy" id="1210884"/>
    <lineage>
        <taxon>Bacteria</taxon>
        <taxon>Pseudomonadati</taxon>
        <taxon>Planctomycetota</taxon>
        <taxon>Planctomycetia</taxon>
        <taxon>Gemmatales</taxon>
        <taxon>Gemmataceae</taxon>
        <taxon>Gemmata</taxon>
    </lineage>
</organism>
<keyword evidence="1" id="KW-0472">Membrane</keyword>
<evidence type="ECO:0000256" key="1">
    <source>
        <dbReference type="SAM" id="Phobius"/>
    </source>
</evidence>
<name>A0A6P2CS55_9BACT</name>
<dbReference type="EMBL" id="LR593886">
    <property type="protein sequence ID" value="VTR91743.1"/>
    <property type="molecule type" value="Genomic_DNA"/>
</dbReference>
<evidence type="ECO:0000313" key="3">
    <source>
        <dbReference type="Proteomes" id="UP000464178"/>
    </source>
</evidence>
<reference evidence="2 3" key="1">
    <citation type="submission" date="2019-05" db="EMBL/GenBank/DDBJ databases">
        <authorList>
            <consortium name="Science for Life Laboratories"/>
        </authorList>
    </citation>
    <scope>NUCLEOTIDE SEQUENCE [LARGE SCALE GENOMIC DNA]</scope>
    <source>
        <strain evidence="2">Soil9</strain>
    </source>
</reference>
<dbReference type="AlphaFoldDB" id="A0A6P2CS55"/>
<keyword evidence="1" id="KW-1133">Transmembrane helix</keyword>
<keyword evidence="1" id="KW-0812">Transmembrane</keyword>
<feature type="transmembrane region" description="Helical" evidence="1">
    <location>
        <begin position="82"/>
        <end position="102"/>
    </location>
</feature>
<dbReference type="Proteomes" id="UP000464178">
    <property type="component" value="Chromosome"/>
</dbReference>
<sequence>MEAPNAPDDSEWWPAEAAPDYSFGPDVVHEESEWWPPPPPPDTWNRWGPRVLQMLGLHALTGVTGGLYWGRRVSPGTAGELLLSQSLVLVLAWFGLIIYIAVRARERFETRAERGRLLVVGLDISTAIVAVLSAFIWIAILIGPR</sequence>
<gene>
    <name evidence="2" type="ORF">SOIL9_59710</name>
</gene>
<accession>A0A6P2CS55</accession>
<dbReference type="KEGG" id="gms:SOIL9_59710"/>